<sequence length="441" mass="50854">MTEVPGNHMVRKWTKGKEKNIRALLCSLSSVLWDGEDRWKGCGMHDLVTANQVKKVYRKAVLCVHPDKLTGSPHEELAKLIFMELSDGWEQFEEEGMKSLNNLALTLLLFVEQIFCYNISKSDNYEIIAKVGRQNFSTSRQPVYTIISPESALELTLFHGTGGVPIYNKIMFLMESLDFLQTFHIKILCTSLYYNQRLALELTLFHSTGGVPIYNKIMFLMESLDFLQTFRIKILCTSLYYNQRLALELTLSHGTGGVPIYNKIMFLMESLDFLQTFRIKILCTSLYYNQRLALELTLSHSTGGVPIYNKCFSWIYMYLATIAKSWWSVCSSNYKHDISIKQAIFSASGAEGFSSENYILQLYEFFFYFVEDFSVAEGKIKRSSLLFMYSYALALFINLQILEMANENLPASYRVPDKLATRVPFFPDFCLEESLTVFVKY</sequence>
<organism evidence="2 3">
    <name type="scientific">Tegillarca granosa</name>
    <name type="common">Malaysian cockle</name>
    <name type="synonym">Anadara granosa</name>
    <dbReference type="NCBI Taxonomy" id="220873"/>
    <lineage>
        <taxon>Eukaryota</taxon>
        <taxon>Metazoa</taxon>
        <taxon>Spiralia</taxon>
        <taxon>Lophotrochozoa</taxon>
        <taxon>Mollusca</taxon>
        <taxon>Bivalvia</taxon>
        <taxon>Autobranchia</taxon>
        <taxon>Pteriomorphia</taxon>
        <taxon>Arcoida</taxon>
        <taxon>Arcoidea</taxon>
        <taxon>Arcidae</taxon>
        <taxon>Tegillarca</taxon>
    </lineage>
</organism>
<protein>
    <recommendedName>
        <fullName evidence="1">J domain-containing protein</fullName>
    </recommendedName>
</protein>
<accession>A0ABQ9EKK1</accession>
<dbReference type="Gene3D" id="1.10.287.110">
    <property type="entry name" value="DnaJ domain"/>
    <property type="match status" value="1"/>
</dbReference>
<comment type="caution">
    <text evidence="2">The sequence shown here is derived from an EMBL/GenBank/DDBJ whole genome shotgun (WGS) entry which is preliminary data.</text>
</comment>
<keyword evidence="3" id="KW-1185">Reference proteome</keyword>
<dbReference type="EMBL" id="JARBDR010000813">
    <property type="protein sequence ID" value="KAJ8305796.1"/>
    <property type="molecule type" value="Genomic_DNA"/>
</dbReference>
<evidence type="ECO:0000313" key="2">
    <source>
        <dbReference type="EMBL" id="KAJ8305796.1"/>
    </source>
</evidence>
<evidence type="ECO:0000313" key="3">
    <source>
        <dbReference type="Proteomes" id="UP001217089"/>
    </source>
</evidence>
<dbReference type="CDD" id="cd06257">
    <property type="entry name" value="DnaJ"/>
    <property type="match status" value="1"/>
</dbReference>
<reference evidence="2 3" key="1">
    <citation type="submission" date="2022-12" db="EMBL/GenBank/DDBJ databases">
        <title>Chromosome-level genome of Tegillarca granosa.</title>
        <authorList>
            <person name="Kim J."/>
        </authorList>
    </citation>
    <scope>NUCLEOTIDE SEQUENCE [LARGE SCALE GENOMIC DNA]</scope>
    <source>
        <strain evidence="2">Teg-2019</strain>
        <tissue evidence="2">Adductor muscle</tissue>
    </source>
</reference>
<dbReference type="PANTHER" id="PTHR23172:SF19">
    <property type="entry name" value="J DOMAIN-CONTAINING PROTEIN"/>
    <property type="match status" value="1"/>
</dbReference>
<name>A0ABQ9EKK1_TEGGR</name>
<dbReference type="InterPro" id="IPR001623">
    <property type="entry name" value="DnaJ_domain"/>
</dbReference>
<feature type="domain" description="J" evidence="1">
    <location>
        <begin position="37"/>
        <end position="97"/>
    </location>
</feature>
<evidence type="ECO:0000259" key="1">
    <source>
        <dbReference type="PROSITE" id="PS50076"/>
    </source>
</evidence>
<dbReference type="Proteomes" id="UP001217089">
    <property type="component" value="Unassembled WGS sequence"/>
</dbReference>
<dbReference type="PROSITE" id="PS50076">
    <property type="entry name" value="DNAJ_2"/>
    <property type="match status" value="1"/>
</dbReference>
<proteinExistence type="predicted"/>
<dbReference type="InterPro" id="IPR036869">
    <property type="entry name" value="J_dom_sf"/>
</dbReference>
<dbReference type="SUPFAM" id="SSF46565">
    <property type="entry name" value="Chaperone J-domain"/>
    <property type="match status" value="1"/>
</dbReference>
<gene>
    <name evidence="2" type="ORF">KUTeg_016341</name>
</gene>
<dbReference type="PANTHER" id="PTHR23172">
    <property type="entry name" value="AUXILIN/CYCLIN G-ASSOCIATED KINASE-RELATED"/>
    <property type="match status" value="1"/>
</dbReference>